<dbReference type="OrthoDB" id="294251at2759"/>
<dbReference type="STRING" id="10195.A0A3M7P7W0"/>
<gene>
    <name evidence="2" type="ORF">BpHYR1_028585</name>
</gene>
<dbReference type="Proteomes" id="UP000276133">
    <property type="component" value="Unassembled WGS sequence"/>
</dbReference>
<protein>
    <submittedName>
        <fullName evidence="2">TBC1 domain family member 2B-like</fullName>
    </submittedName>
</protein>
<dbReference type="InterPro" id="IPR000195">
    <property type="entry name" value="Rab-GAP-TBC_dom"/>
</dbReference>
<reference evidence="2 3" key="1">
    <citation type="journal article" date="2018" name="Sci. Rep.">
        <title>Genomic signatures of local adaptation to the degree of environmental predictability in rotifers.</title>
        <authorList>
            <person name="Franch-Gras L."/>
            <person name="Hahn C."/>
            <person name="Garcia-Roger E.M."/>
            <person name="Carmona M.J."/>
            <person name="Serra M."/>
            <person name="Gomez A."/>
        </authorList>
    </citation>
    <scope>NUCLEOTIDE SEQUENCE [LARGE SCALE GENOMIC DNA]</scope>
    <source>
        <strain evidence="2">HYR1</strain>
    </source>
</reference>
<feature type="domain" description="Rab-GAP TBC" evidence="1">
    <location>
        <begin position="112"/>
        <end position="308"/>
    </location>
</feature>
<evidence type="ECO:0000313" key="2">
    <source>
        <dbReference type="EMBL" id="RMZ95176.1"/>
    </source>
</evidence>
<feature type="non-terminal residue" evidence="2">
    <location>
        <position position="308"/>
    </location>
</feature>
<dbReference type="FunFam" id="1.10.8.270:FF:000026">
    <property type="entry name" value="TBC (Tre-2/Bub2/Cdc16) domain family"/>
    <property type="match status" value="1"/>
</dbReference>
<dbReference type="GO" id="GO:0005096">
    <property type="term" value="F:GTPase activator activity"/>
    <property type="evidence" value="ECO:0007669"/>
    <property type="project" value="TreeGrafter"/>
</dbReference>
<dbReference type="PANTHER" id="PTHR47219:SF20">
    <property type="entry name" value="TBC1 DOMAIN FAMILY MEMBER 2B"/>
    <property type="match status" value="1"/>
</dbReference>
<feature type="non-terminal residue" evidence="2">
    <location>
        <position position="1"/>
    </location>
</feature>
<dbReference type="InterPro" id="IPR050302">
    <property type="entry name" value="Rab_GAP_TBC_domain"/>
</dbReference>
<dbReference type="SUPFAM" id="SSF47923">
    <property type="entry name" value="Ypt/Rab-GAP domain of gyp1p"/>
    <property type="match status" value="1"/>
</dbReference>
<dbReference type="Pfam" id="PF00566">
    <property type="entry name" value="RabGAP-TBC"/>
    <property type="match status" value="1"/>
</dbReference>
<comment type="caution">
    <text evidence="2">The sequence shown here is derived from an EMBL/GenBank/DDBJ whole genome shotgun (WGS) entry which is preliminary data.</text>
</comment>
<dbReference type="PROSITE" id="PS50086">
    <property type="entry name" value="TBC_RABGAP"/>
    <property type="match status" value="1"/>
</dbReference>
<dbReference type="AlphaFoldDB" id="A0A3M7P7W0"/>
<dbReference type="GO" id="GO:0031267">
    <property type="term" value="F:small GTPase binding"/>
    <property type="evidence" value="ECO:0007669"/>
    <property type="project" value="TreeGrafter"/>
</dbReference>
<dbReference type="SMART" id="SM00164">
    <property type="entry name" value="TBC"/>
    <property type="match status" value="1"/>
</dbReference>
<dbReference type="EMBL" id="REGN01012531">
    <property type="protein sequence ID" value="RMZ95176.1"/>
    <property type="molecule type" value="Genomic_DNA"/>
</dbReference>
<keyword evidence="3" id="KW-1185">Reference proteome</keyword>
<evidence type="ECO:0000313" key="3">
    <source>
        <dbReference type="Proteomes" id="UP000276133"/>
    </source>
</evidence>
<accession>A0A3M7P7W0</accession>
<proteinExistence type="predicted"/>
<organism evidence="2 3">
    <name type="scientific">Brachionus plicatilis</name>
    <name type="common">Marine rotifer</name>
    <name type="synonym">Brachionus muelleri</name>
    <dbReference type="NCBI Taxonomy" id="10195"/>
    <lineage>
        <taxon>Eukaryota</taxon>
        <taxon>Metazoa</taxon>
        <taxon>Spiralia</taxon>
        <taxon>Gnathifera</taxon>
        <taxon>Rotifera</taxon>
        <taxon>Eurotatoria</taxon>
        <taxon>Monogononta</taxon>
        <taxon>Pseudotrocha</taxon>
        <taxon>Ploima</taxon>
        <taxon>Brachionidae</taxon>
        <taxon>Brachionus</taxon>
    </lineage>
</organism>
<dbReference type="Gene3D" id="1.10.472.80">
    <property type="entry name" value="Ypt/Rab-GAP domain of gyp1p, domain 3"/>
    <property type="match status" value="1"/>
</dbReference>
<sequence>PPFNDSIKQFTLFGGEKHKNRLKEYLEECRRNDPSFPSWESVTSNECFVDKYGFRYNKSNEYALIHYICQQISIFYKSQPKLKEANLWETRLREWKKSLDPSSEVKSMIRSGILPKYRSEFWKLCIYRQVGDIKKSKGPNYYQFLCNLSNDLPRDIIKFDHQIFLDLFRTLPNNVKFCSKYSQGINQLQEVLRAFCLYNPNIGYCQGMNFIVGIALLFLDPEDAFWCLVAITEKFFLAHYFDCGLVGAQSDQHCLKQLIELKLPDLHYHLKKLDIDISTITLNWFMALFFDALPFETMLRIWDCFLLE</sequence>
<name>A0A3M7P7W0_BRAPC</name>
<dbReference type="PANTHER" id="PTHR47219">
    <property type="entry name" value="RAB GTPASE-ACTIVATING PROTEIN 1-LIKE"/>
    <property type="match status" value="1"/>
</dbReference>
<dbReference type="InterPro" id="IPR035969">
    <property type="entry name" value="Rab-GAP_TBC_sf"/>
</dbReference>
<dbReference type="Gene3D" id="1.10.8.270">
    <property type="entry name" value="putative rabgap domain of human tbc1 domain family member 14 like domains"/>
    <property type="match status" value="1"/>
</dbReference>
<evidence type="ECO:0000259" key="1">
    <source>
        <dbReference type="PROSITE" id="PS50086"/>
    </source>
</evidence>